<feature type="transmembrane region" description="Helical" evidence="1">
    <location>
        <begin position="166"/>
        <end position="187"/>
    </location>
</feature>
<organism evidence="4 5">
    <name type="scientific">Victivallis lenta</name>
    <dbReference type="NCBI Taxonomy" id="2606640"/>
    <lineage>
        <taxon>Bacteria</taxon>
        <taxon>Pseudomonadati</taxon>
        <taxon>Lentisphaerota</taxon>
        <taxon>Lentisphaeria</taxon>
        <taxon>Victivallales</taxon>
        <taxon>Victivallaceae</taxon>
        <taxon>Victivallis</taxon>
    </lineage>
</organism>
<dbReference type="Proteomes" id="UP000435649">
    <property type="component" value="Unassembled WGS sequence"/>
</dbReference>
<dbReference type="EMBL" id="VUNS01000033">
    <property type="protein sequence ID" value="MST99300.1"/>
    <property type="molecule type" value="Genomic_DNA"/>
</dbReference>
<keyword evidence="1" id="KW-0812">Transmembrane</keyword>
<feature type="transmembrane region" description="Helical" evidence="1">
    <location>
        <begin position="523"/>
        <end position="542"/>
    </location>
</feature>
<proteinExistence type="predicted"/>
<reference evidence="4 5" key="1">
    <citation type="submission" date="2019-08" db="EMBL/GenBank/DDBJ databases">
        <title>In-depth cultivation of the pig gut microbiome towards novel bacterial diversity and tailored functional studies.</title>
        <authorList>
            <person name="Wylensek D."/>
            <person name="Hitch T.C.A."/>
            <person name="Clavel T."/>
        </authorList>
    </citation>
    <scope>NUCLEOTIDE SEQUENCE [LARGE SCALE GENOMIC DNA]</scope>
    <source>
        <strain evidence="4 5">BBE-744-WT-12</strain>
    </source>
</reference>
<feature type="transmembrane region" description="Helical" evidence="1">
    <location>
        <begin position="287"/>
        <end position="305"/>
    </location>
</feature>
<accession>A0A844G5Z4</accession>
<protein>
    <recommendedName>
        <fullName evidence="6">Dolichyl-phosphate-mannose-protein mannosyltransferase</fullName>
    </recommendedName>
</protein>
<feature type="domain" description="DUF6311" evidence="3">
    <location>
        <begin position="598"/>
        <end position="675"/>
    </location>
</feature>
<feature type="transmembrane region" description="Helical" evidence="1">
    <location>
        <begin position="549"/>
        <end position="567"/>
    </location>
</feature>
<evidence type="ECO:0000256" key="1">
    <source>
        <dbReference type="SAM" id="Phobius"/>
    </source>
</evidence>
<keyword evidence="5" id="KW-1185">Reference proteome</keyword>
<evidence type="ECO:0000259" key="3">
    <source>
        <dbReference type="Pfam" id="PF25853"/>
    </source>
</evidence>
<keyword evidence="1" id="KW-1133">Transmembrane helix</keyword>
<name>A0A844G5Z4_9BACT</name>
<dbReference type="Pfam" id="PF19830">
    <property type="entry name" value="DUF6311"/>
    <property type="match status" value="1"/>
</dbReference>
<feature type="transmembrane region" description="Helical" evidence="1">
    <location>
        <begin position="137"/>
        <end position="154"/>
    </location>
</feature>
<evidence type="ECO:0000313" key="5">
    <source>
        <dbReference type="Proteomes" id="UP000435649"/>
    </source>
</evidence>
<comment type="caution">
    <text evidence="4">The sequence shown here is derived from an EMBL/GenBank/DDBJ whole genome shotgun (WGS) entry which is preliminary data.</text>
</comment>
<feature type="domain" description="DUF6311" evidence="2">
    <location>
        <begin position="172"/>
        <end position="561"/>
    </location>
</feature>
<sequence>MNTALFTTSRLRTAGKIAAIAVILAAAYLFFCRNTQLVFECSSPGSFALTVTAPDGAVLGREVFIGGAESARLRFLLPRQADPAALRFELEGDASEIIFHRLDVIRDGFRVSRSKGAVTGNRLEPVPASEVTGIRPFLLLPAALLTLLLAYLFFPGRRNRRSYRRAFLCGTLIGCAAFFVSFGWKVLDPERTAWLLGGGDPTQHYLGWVAFRNSAWHFPPGLTDMLANPHNASIVYTDSIPLFALAFKLFRAYLPERFQYLGLFGLSCFLLQGGFAALLLRRFTNKTALWLAGTLFFVFVPALFFRMYFHTSLAAHWVLLAAFALWLYCAPSRKTLLLWCLLGSCTFLIHPYLGAMVSALFCGQLLQSLRDGGRAKPLAAAFGVYLGAVCLAFHSAGGFYTFGTGDGRFGSFGSNLNTFFNPLQPDNLLKTQPVLMGQYEGQAFLGAGMLLLVLLAIYLTGAGHRVRPPVSGEFLSASCAAAGLCLLFAVSTKVAWNDTILFTVPLPPPLPELCSVFRSSGRFIWVPMYLAMLLAAAAFFRYARPGSRAGILAFLLAIQGWGLLPMVRESFARFQAAPVEFPVNLPLERLIRNRADTVRRLVILQGSPQELTRLAAPALLQGLPVGDFYFARPDRRTEAERNKLLRDLADGRPLPGDAIYLFKSPKLAEHSGLPCLRLGERLYAGIPEPPSTPPAGAAQGVAE</sequence>
<feature type="transmembrane region" description="Helical" evidence="1">
    <location>
        <begin position="443"/>
        <end position="462"/>
    </location>
</feature>
<gene>
    <name evidence="4" type="ORF">FYJ85_19935</name>
</gene>
<feature type="transmembrane region" description="Helical" evidence="1">
    <location>
        <begin position="378"/>
        <end position="402"/>
    </location>
</feature>
<feature type="transmembrane region" description="Helical" evidence="1">
    <location>
        <begin position="261"/>
        <end position="281"/>
    </location>
</feature>
<feature type="transmembrane region" description="Helical" evidence="1">
    <location>
        <begin position="336"/>
        <end position="366"/>
    </location>
</feature>
<dbReference type="InterPro" id="IPR046278">
    <property type="entry name" value="DUF6311"/>
</dbReference>
<evidence type="ECO:0008006" key="6">
    <source>
        <dbReference type="Google" id="ProtNLM"/>
    </source>
</evidence>
<evidence type="ECO:0000313" key="4">
    <source>
        <dbReference type="EMBL" id="MST99300.1"/>
    </source>
</evidence>
<dbReference type="Pfam" id="PF25853">
    <property type="entry name" value="DUF6311_C"/>
    <property type="match status" value="1"/>
</dbReference>
<feature type="transmembrane region" description="Helical" evidence="1">
    <location>
        <begin position="312"/>
        <end position="330"/>
    </location>
</feature>
<dbReference type="AlphaFoldDB" id="A0A844G5Z4"/>
<keyword evidence="1" id="KW-0472">Membrane</keyword>
<feature type="transmembrane region" description="Helical" evidence="1">
    <location>
        <begin position="12"/>
        <end position="31"/>
    </location>
</feature>
<evidence type="ECO:0000259" key="2">
    <source>
        <dbReference type="Pfam" id="PF19830"/>
    </source>
</evidence>
<dbReference type="RefSeq" id="WP_154420510.1">
    <property type="nucleotide sequence ID" value="NZ_VUNS01000033.1"/>
</dbReference>
<dbReference type="InterPro" id="IPR058671">
    <property type="entry name" value="DUF6311_C"/>
</dbReference>